<organism evidence="1 2">
    <name type="scientific">Dioscorea alata</name>
    <name type="common">Purple yam</name>
    <dbReference type="NCBI Taxonomy" id="55571"/>
    <lineage>
        <taxon>Eukaryota</taxon>
        <taxon>Viridiplantae</taxon>
        <taxon>Streptophyta</taxon>
        <taxon>Embryophyta</taxon>
        <taxon>Tracheophyta</taxon>
        <taxon>Spermatophyta</taxon>
        <taxon>Magnoliopsida</taxon>
        <taxon>Liliopsida</taxon>
        <taxon>Dioscoreales</taxon>
        <taxon>Dioscoreaceae</taxon>
        <taxon>Dioscorea</taxon>
    </lineage>
</organism>
<dbReference type="Proteomes" id="UP000827976">
    <property type="component" value="Chromosome 20"/>
</dbReference>
<comment type="caution">
    <text evidence="1">The sequence shown here is derived from an EMBL/GenBank/DDBJ whole genome shotgun (WGS) entry which is preliminary data.</text>
</comment>
<dbReference type="EMBL" id="CM037030">
    <property type="protein sequence ID" value="KAH7651230.1"/>
    <property type="molecule type" value="Genomic_DNA"/>
</dbReference>
<gene>
    <name evidence="1" type="ORF">IHE45_20G043500</name>
</gene>
<sequence length="322" mass="35012">MAFAQRSYEPKPPLHSPVPTTHPPPPHAGALDSSSFPPPPSYDSRYIHHHQQTAAAAPPLVHPNPQQQRIHTLFVSGLPDDVKPREIHNLFCRRPGFDHCLLEYTGRGNQVVAFATFSNHQFAMAAMNTLNGVIFDPQTGATLHIELARSNSRTKRPRGGGAYVVIDKRAKVSNDDHETLSDDEDGQSDEAPGSYNDDTYDNAASTAAESGEMAVSTVHAEGTSNEQPERPISSDIPPCSTLFIANLGPTCTEDELKDALSKFPGFHTLKMRGKGGMPVAFADFEDVESSTEAMNSLQGVLLESSDRGGLHLEYARSKMRKG</sequence>
<reference evidence="2" key="1">
    <citation type="journal article" date="2022" name="Nat. Commun.">
        <title>Chromosome evolution and the genetic basis of agronomically important traits in greater yam.</title>
        <authorList>
            <person name="Bredeson J.V."/>
            <person name="Lyons J.B."/>
            <person name="Oniyinde I.O."/>
            <person name="Okereke N.R."/>
            <person name="Kolade O."/>
            <person name="Nnabue I."/>
            <person name="Nwadili C.O."/>
            <person name="Hribova E."/>
            <person name="Parker M."/>
            <person name="Nwogha J."/>
            <person name="Shu S."/>
            <person name="Carlson J."/>
            <person name="Kariba R."/>
            <person name="Muthemba S."/>
            <person name="Knop K."/>
            <person name="Barton G.J."/>
            <person name="Sherwood A.V."/>
            <person name="Lopez-Montes A."/>
            <person name="Asiedu R."/>
            <person name="Jamnadass R."/>
            <person name="Muchugi A."/>
            <person name="Goodstein D."/>
            <person name="Egesi C.N."/>
            <person name="Featherston J."/>
            <person name="Asfaw A."/>
            <person name="Simpson G.G."/>
            <person name="Dolezel J."/>
            <person name="Hendre P.S."/>
            <person name="Van Deynze A."/>
            <person name="Kumar P.L."/>
            <person name="Obidiegwu J.E."/>
            <person name="Bhattacharjee R."/>
            <person name="Rokhsar D.S."/>
        </authorList>
    </citation>
    <scope>NUCLEOTIDE SEQUENCE [LARGE SCALE GENOMIC DNA]</scope>
    <source>
        <strain evidence="2">cv. TDa95/00328</strain>
    </source>
</reference>
<name>A0ACB7TQC6_DIOAL</name>
<accession>A0ACB7TQC6</accession>
<protein>
    <submittedName>
        <fullName evidence="1">RNA binding protein (Contains RRM repeats) protein</fullName>
    </submittedName>
</protein>
<evidence type="ECO:0000313" key="2">
    <source>
        <dbReference type="Proteomes" id="UP000827976"/>
    </source>
</evidence>
<proteinExistence type="predicted"/>
<keyword evidence="2" id="KW-1185">Reference proteome</keyword>
<evidence type="ECO:0000313" key="1">
    <source>
        <dbReference type="EMBL" id="KAH7651230.1"/>
    </source>
</evidence>